<dbReference type="Proteomes" id="UP000216998">
    <property type="component" value="Unassembled WGS sequence"/>
</dbReference>
<dbReference type="InterPro" id="IPR006094">
    <property type="entry name" value="Oxid_FAD_bind_N"/>
</dbReference>
<dbReference type="PROSITE" id="PS51387">
    <property type="entry name" value="FAD_PCMH"/>
    <property type="match status" value="1"/>
</dbReference>
<comment type="similarity">
    <text evidence="1">Belongs to the FAD-binding oxidoreductase/transferase type 4 family.</text>
</comment>
<dbReference type="SUPFAM" id="SSF55103">
    <property type="entry name" value="FAD-linked oxidases, C-terminal domain"/>
    <property type="match status" value="1"/>
</dbReference>
<dbReference type="InterPro" id="IPR016166">
    <property type="entry name" value="FAD-bd_PCMH"/>
</dbReference>
<dbReference type="InterPro" id="IPR016169">
    <property type="entry name" value="FAD-bd_PCMH_sub2"/>
</dbReference>
<name>A0A255YQW0_9PROT</name>
<gene>
    <name evidence="5" type="ORF">CHU95_20855</name>
</gene>
<dbReference type="PANTHER" id="PTHR11748">
    <property type="entry name" value="D-LACTATE DEHYDROGENASE"/>
    <property type="match status" value="1"/>
</dbReference>
<feature type="domain" description="FAD-binding PCMH-type" evidence="4">
    <location>
        <begin position="45"/>
        <end position="233"/>
    </location>
</feature>
<evidence type="ECO:0000259" key="4">
    <source>
        <dbReference type="PROSITE" id="PS51387"/>
    </source>
</evidence>
<dbReference type="Gene3D" id="3.30.465.10">
    <property type="match status" value="1"/>
</dbReference>
<dbReference type="PANTHER" id="PTHR11748:SF111">
    <property type="entry name" value="D-LACTATE DEHYDROGENASE, MITOCHONDRIAL-RELATED"/>
    <property type="match status" value="1"/>
</dbReference>
<keyword evidence="3" id="KW-0274">FAD</keyword>
<dbReference type="InterPro" id="IPR036318">
    <property type="entry name" value="FAD-bd_PCMH-like_sf"/>
</dbReference>
<dbReference type="AlphaFoldDB" id="A0A255YQW0"/>
<keyword evidence="2" id="KW-0285">Flavoprotein</keyword>
<keyword evidence="6" id="KW-1185">Reference proteome</keyword>
<organism evidence="5 6">
    <name type="scientific">Niveispirillum lacus</name>
    <dbReference type="NCBI Taxonomy" id="1981099"/>
    <lineage>
        <taxon>Bacteria</taxon>
        <taxon>Pseudomonadati</taxon>
        <taxon>Pseudomonadota</taxon>
        <taxon>Alphaproteobacteria</taxon>
        <taxon>Rhodospirillales</taxon>
        <taxon>Azospirillaceae</taxon>
        <taxon>Niveispirillum</taxon>
    </lineage>
</organism>
<evidence type="ECO:0000313" key="5">
    <source>
        <dbReference type="EMBL" id="OYQ31592.1"/>
    </source>
</evidence>
<dbReference type="OrthoDB" id="9811557at2"/>
<protein>
    <submittedName>
        <fullName evidence="5">FAD-binding oxidoreductase</fullName>
    </submittedName>
</protein>
<proteinExistence type="inferred from homology"/>
<comment type="caution">
    <text evidence="5">The sequence shown here is derived from an EMBL/GenBank/DDBJ whole genome shotgun (WGS) entry which is preliminary data.</text>
</comment>
<evidence type="ECO:0000313" key="6">
    <source>
        <dbReference type="Proteomes" id="UP000216998"/>
    </source>
</evidence>
<dbReference type="GO" id="GO:0071949">
    <property type="term" value="F:FAD binding"/>
    <property type="evidence" value="ECO:0007669"/>
    <property type="project" value="InterPro"/>
</dbReference>
<dbReference type="GO" id="GO:1903457">
    <property type="term" value="P:lactate catabolic process"/>
    <property type="evidence" value="ECO:0007669"/>
    <property type="project" value="TreeGrafter"/>
</dbReference>
<evidence type="ECO:0000256" key="1">
    <source>
        <dbReference type="ARBA" id="ARBA00008000"/>
    </source>
</evidence>
<dbReference type="Pfam" id="PF01565">
    <property type="entry name" value="FAD_binding_4"/>
    <property type="match status" value="1"/>
</dbReference>
<dbReference type="GO" id="GO:0004458">
    <property type="term" value="F:D-lactate dehydrogenase (cytochrome) activity"/>
    <property type="evidence" value="ECO:0007669"/>
    <property type="project" value="TreeGrafter"/>
</dbReference>
<dbReference type="EMBL" id="NOXU01000032">
    <property type="protein sequence ID" value="OYQ31592.1"/>
    <property type="molecule type" value="Genomic_DNA"/>
</dbReference>
<sequence length="537" mass="57612">MPDSVSHGDNMDNGLKAALLAITGPGGVTDDATTRRLHSGDIWSESAEPVALVVAPDNLEQLSAIITLLHRHKVPLAPRGGGMSYTGGYIPTVSGTVSLDMRRMNRVIDLRPDDMVVTVEAGCTWIDLNKALAPHGLRTPFFGPMSGLISTIGGGVSQQNAMLGAGHYGTTSESVVALTMVLADGSILRTGARGEDGDTPFYRHFGPDLTGLFCGDCGAFGTKAHITLRLIQAPKHEDYASFEFPTGGDLMRAMAALARAGVAAEMCAFDPGLTRVRMQRASMTSDVKALGAVVTRQKSLLRGLWEAVRVAGAGRSFVSEDSFPLHLNAEGRSAEGVAHDMATARRIAAEHHGREVANTIAKVIRAMPFPPLNSALGPGGERWIPIHGQISLSKAPALYEALEQVFGDMANDFAEHGIKTGYLFTSLSTNALIVEPVIYWPEKRLPVHYQALEPAHMARLPEHADNPQATTVVAEARKRLIATFRRFGCGHFQVGRSYPYRESRDEASRALLDALKVAVDPDRQLNPGVLGFAKDPT</sequence>
<dbReference type="InterPro" id="IPR016164">
    <property type="entry name" value="FAD-linked_Oxase-like_C"/>
</dbReference>
<accession>A0A255YQW0</accession>
<evidence type="ECO:0000256" key="3">
    <source>
        <dbReference type="ARBA" id="ARBA00022827"/>
    </source>
</evidence>
<dbReference type="GO" id="GO:0008720">
    <property type="term" value="F:D-lactate dehydrogenase (NAD+) activity"/>
    <property type="evidence" value="ECO:0007669"/>
    <property type="project" value="TreeGrafter"/>
</dbReference>
<dbReference type="SUPFAM" id="SSF56176">
    <property type="entry name" value="FAD-binding/transporter-associated domain-like"/>
    <property type="match status" value="1"/>
</dbReference>
<evidence type="ECO:0000256" key="2">
    <source>
        <dbReference type="ARBA" id="ARBA00022630"/>
    </source>
</evidence>
<reference evidence="5 6" key="1">
    <citation type="submission" date="2017-07" db="EMBL/GenBank/DDBJ databases">
        <title>Niveispirillum cyanobacteriorum sp. nov., isolated from cyanobacterial aggregates in a eutrophic lake.</title>
        <authorList>
            <person name="Cai H."/>
        </authorList>
    </citation>
    <scope>NUCLEOTIDE SEQUENCE [LARGE SCALE GENOMIC DNA]</scope>
    <source>
        <strain evidence="6">TH1-14</strain>
    </source>
</reference>